<dbReference type="Pfam" id="PF05919">
    <property type="entry name" value="Mitovir_RNA_pol"/>
    <property type="match status" value="1"/>
</dbReference>
<organism evidence="1">
    <name type="scientific">Nebalia bipes mitovirus 1</name>
    <dbReference type="NCBI Taxonomy" id="2950721"/>
    <lineage>
        <taxon>Viruses</taxon>
        <taxon>Riboviria</taxon>
        <taxon>Orthornavirae</taxon>
        <taxon>Lenarviricota</taxon>
        <taxon>Howeltoviricetes</taxon>
        <taxon>Cryppavirales</taxon>
        <taxon>Mitoviridae</taxon>
        <taxon>Mitovirus</taxon>
    </lineage>
</organism>
<name>A0A9N6YIZ6_9VIRU</name>
<evidence type="ECO:0000313" key="1">
    <source>
        <dbReference type="EMBL" id="DAZ90606.1"/>
    </source>
</evidence>
<protein>
    <submittedName>
        <fullName evidence="1">RdRp</fullName>
    </submittedName>
</protein>
<reference evidence="1" key="1">
    <citation type="journal article" date="2022" name="Environ. Microbiol.">
        <title>An in silico analysis revealed a novel evolutionary lineage of putative mitoviruses.</title>
        <authorList>
            <person name="Jacquat A.G."/>
            <person name="Ulla S.B."/>
            <person name="Debat H.J."/>
            <person name="Munoz-Adalia E.J."/>
            <person name="Theumer M.G."/>
            <person name="Garcia Pedrajas M.D."/>
            <person name="Dambolena J.S."/>
        </authorList>
    </citation>
    <scope>NUCLEOTIDE SEQUENCE</scope>
</reference>
<dbReference type="EMBL" id="BK061371">
    <property type="protein sequence ID" value="DAZ90606.1"/>
    <property type="molecule type" value="Genomic_RNA"/>
</dbReference>
<dbReference type="PANTHER" id="PTHR34456">
    <property type="entry name" value="MITOVIRUS RNA-DEPENDENT RNA POLYMERASE"/>
    <property type="match status" value="1"/>
</dbReference>
<sequence length="632" mass="72063">MYHETQRLWHRTGLRSLKKVKGFPIKGPSYYLNPHHGGSQWIVRGPHGKGFLAILGDLASVVSYPKIIENLDYIGTWVRNQPYVKNQSEYSLAYYIRAFFNNGTDTLHKLHDILQSNPKLLKWGYPTLGRLAHFNEVGGKKRYIALGNWIFQGTLRPLHDILIMYLRRIRSDCTYNQSQVFSFYKDIIDKEIKDFYSLDLSRATDRLPLKLQAGVLRALTGRNLLAEAWFFVISRITFSTRVGGRLTTIRYRVGQGIGLYSSWAILALTNHVVIRLAGIKVGKSGFKEYLVLGDDVVIADKQVALIYQTMIRMMGVGISTHKSIVPSRKVGLEFASKLINWNGDISPLPIVLLTKKGIVSKIQFLSQVVERIVTGPIRNSPTLEILLDGVFGPRLRGKLGDLWARHFFFSLWRKIRKVEIEKGLLPEFFRIANKQSEISLVGDLSAMYSRLKLDTFQIALGKLELEKVRLFDKITKLLFKSISKDTTSKVIGLLRSLGGERGLSQSERAQLGVLISQYIKGPSRYYLVELASLLESRNPEIGPSPEGRFPNTVKHENYSVLDSVLSRRELELIDQILRFGWGPISLNRTFWFENLRINPPKRIDSKTSRIRSRRVYIIAQALGFNPKVSAKV</sequence>
<proteinExistence type="predicted"/>
<dbReference type="PANTHER" id="PTHR34456:SF13">
    <property type="entry name" value="REVERSE TRANSCRIPTASE DOMAIN-CONTAINING PROTEIN"/>
    <property type="match status" value="1"/>
</dbReference>
<accession>A0A9N6YIZ6</accession>
<dbReference type="InterPro" id="IPR008686">
    <property type="entry name" value="RNA_pol_mitovir"/>
</dbReference>